<feature type="non-terminal residue" evidence="3">
    <location>
        <position position="60"/>
    </location>
</feature>
<name>A0A1Y3B472_EURMA</name>
<evidence type="ECO:0000256" key="1">
    <source>
        <dbReference type="SAM" id="Coils"/>
    </source>
</evidence>
<evidence type="ECO:0000259" key="2">
    <source>
        <dbReference type="Pfam" id="PF11262"/>
    </source>
</evidence>
<keyword evidence="4" id="KW-1185">Reference proteome</keyword>
<sequence>MYDLQVPEKSYLRERNKLNQQIQMLEDNKDMVLSKKRKEKDRLVSIITKLTNEAQQQNEH</sequence>
<feature type="coiled-coil region" evidence="1">
    <location>
        <begin position="8"/>
        <end position="35"/>
    </location>
</feature>
<dbReference type="Pfam" id="PF11262">
    <property type="entry name" value="Tho2"/>
    <property type="match status" value="1"/>
</dbReference>
<keyword evidence="1" id="KW-0175">Coiled coil</keyword>
<evidence type="ECO:0000313" key="3">
    <source>
        <dbReference type="EMBL" id="OTF74768.1"/>
    </source>
</evidence>
<proteinExistence type="predicted"/>
<dbReference type="Proteomes" id="UP000194236">
    <property type="component" value="Unassembled WGS sequence"/>
</dbReference>
<evidence type="ECO:0000313" key="4">
    <source>
        <dbReference type="Proteomes" id="UP000194236"/>
    </source>
</evidence>
<dbReference type="OrthoDB" id="29024at2759"/>
<gene>
    <name evidence="3" type="ORF">BLA29_013641</name>
</gene>
<protein>
    <recommendedName>
        <fullName evidence="2">THO complex subunitTHOC2 C-terminal domain-containing protein</fullName>
    </recommendedName>
</protein>
<comment type="caution">
    <text evidence="3">The sequence shown here is derived from an EMBL/GenBank/DDBJ whole genome shotgun (WGS) entry which is preliminary data.</text>
</comment>
<feature type="domain" description="THO complex subunitTHOC2 C-terminal" evidence="2">
    <location>
        <begin position="1"/>
        <end position="60"/>
    </location>
</feature>
<dbReference type="AlphaFoldDB" id="A0A1Y3B472"/>
<accession>A0A1Y3B472</accession>
<reference evidence="3 4" key="1">
    <citation type="submission" date="2017-03" db="EMBL/GenBank/DDBJ databases">
        <title>Genome Survey of Euroglyphus maynei.</title>
        <authorList>
            <person name="Arlian L.G."/>
            <person name="Morgan M.S."/>
            <person name="Rider S.D."/>
        </authorList>
    </citation>
    <scope>NUCLEOTIDE SEQUENCE [LARGE SCALE GENOMIC DNA]</scope>
    <source>
        <strain evidence="3">Arlian Lab</strain>
        <tissue evidence="3">Whole body</tissue>
    </source>
</reference>
<dbReference type="EMBL" id="MUJZ01045361">
    <property type="protein sequence ID" value="OTF74768.1"/>
    <property type="molecule type" value="Genomic_DNA"/>
</dbReference>
<dbReference type="InterPro" id="IPR021418">
    <property type="entry name" value="THO_THOC2_C"/>
</dbReference>
<organism evidence="3 4">
    <name type="scientific">Euroglyphus maynei</name>
    <name type="common">Mayne's house dust mite</name>
    <dbReference type="NCBI Taxonomy" id="6958"/>
    <lineage>
        <taxon>Eukaryota</taxon>
        <taxon>Metazoa</taxon>
        <taxon>Ecdysozoa</taxon>
        <taxon>Arthropoda</taxon>
        <taxon>Chelicerata</taxon>
        <taxon>Arachnida</taxon>
        <taxon>Acari</taxon>
        <taxon>Acariformes</taxon>
        <taxon>Sarcoptiformes</taxon>
        <taxon>Astigmata</taxon>
        <taxon>Psoroptidia</taxon>
        <taxon>Analgoidea</taxon>
        <taxon>Pyroglyphidae</taxon>
        <taxon>Pyroglyphinae</taxon>
        <taxon>Euroglyphus</taxon>
    </lineage>
</organism>